<keyword evidence="4 5" id="KW-0472">Membrane</keyword>
<keyword evidence="2 5" id="KW-0812">Transmembrane</keyword>
<feature type="transmembrane region" description="Helical" evidence="5">
    <location>
        <begin position="279"/>
        <end position="297"/>
    </location>
</feature>
<dbReference type="PANTHER" id="PTHR23514:SF13">
    <property type="entry name" value="INNER MEMBRANE PROTEIN YBJJ"/>
    <property type="match status" value="1"/>
</dbReference>
<dbReference type="GO" id="GO:0005886">
    <property type="term" value="C:plasma membrane"/>
    <property type="evidence" value="ECO:0007669"/>
    <property type="project" value="UniProtKB-SubCell"/>
</dbReference>
<gene>
    <name evidence="7" type="ORF">ET445_06435</name>
</gene>
<feature type="transmembrane region" description="Helical" evidence="5">
    <location>
        <begin position="30"/>
        <end position="47"/>
    </location>
</feature>
<dbReference type="KEGG" id="agf:ET445_06435"/>
<dbReference type="PROSITE" id="PS50850">
    <property type="entry name" value="MFS"/>
    <property type="match status" value="1"/>
</dbReference>
<dbReference type="AlphaFoldDB" id="A0A4P6FBN2"/>
<protein>
    <submittedName>
        <fullName evidence="7">MFS transporter</fullName>
    </submittedName>
</protein>
<evidence type="ECO:0000256" key="2">
    <source>
        <dbReference type="ARBA" id="ARBA00022692"/>
    </source>
</evidence>
<organism evidence="7 8">
    <name type="scientific">Agromyces protaetiae</name>
    <dbReference type="NCBI Taxonomy" id="2509455"/>
    <lineage>
        <taxon>Bacteria</taxon>
        <taxon>Bacillati</taxon>
        <taxon>Actinomycetota</taxon>
        <taxon>Actinomycetes</taxon>
        <taxon>Micrococcales</taxon>
        <taxon>Microbacteriaceae</taxon>
        <taxon>Agromyces</taxon>
    </lineage>
</organism>
<dbReference type="Gene3D" id="1.20.1250.20">
    <property type="entry name" value="MFS general substrate transporter like domains"/>
    <property type="match status" value="2"/>
</dbReference>
<name>A0A4P6FBN2_9MICO</name>
<dbReference type="Pfam" id="PF07690">
    <property type="entry name" value="MFS_1"/>
    <property type="match status" value="1"/>
</dbReference>
<dbReference type="EMBL" id="CP035491">
    <property type="protein sequence ID" value="QAY73036.1"/>
    <property type="molecule type" value="Genomic_DNA"/>
</dbReference>
<feature type="transmembrane region" description="Helical" evidence="5">
    <location>
        <begin position="118"/>
        <end position="141"/>
    </location>
</feature>
<reference evidence="7 8" key="1">
    <citation type="submission" date="2019-01" db="EMBL/GenBank/DDBJ databases">
        <title>Genome sequencing of strain FW100M-8.</title>
        <authorList>
            <person name="Heo J."/>
            <person name="Kim S.-J."/>
            <person name="Kim J.-S."/>
            <person name="Hong S.-B."/>
            <person name="Kwon S.-W."/>
        </authorList>
    </citation>
    <scope>NUCLEOTIDE SEQUENCE [LARGE SCALE GENOMIC DNA]</scope>
    <source>
        <strain evidence="7 8">FW100M-8</strain>
    </source>
</reference>
<dbReference type="GO" id="GO:0022857">
    <property type="term" value="F:transmembrane transporter activity"/>
    <property type="evidence" value="ECO:0007669"/>
    <property type="project" value="InterPro"/>
</dbReference>
<feature type="transmembrane region" description="Helical" evidence="5">
    <location>
        <begin position="93"/>
        <end position="112"/>
    </location>
</feature>
<accession>A0A4P6FBN2</accession>
<evidence type="ECO:0000256" key="1">
    <source>
        <dbReference type="ARBA" id="ARBA00004651"/>
    </source>
</evidence>
<dbReference type="PANTHER" id="PTHR23514">
    <property type="entry name" value="BYPASS OF STOP CODON PROTEIN 6"/>
    <property type="match status" value="1"/>
</dbReference>
<evidence type="ECO:0000256" key="3">
    <source>
        <dbReference type="ARBA" id="ARBA00022989"/>
    </source>
</evidence>
<dbReference type="Proteomes" id="UP000291259">
    <property type="component" value="Chromosome"/>
</dbReference>
<keyword evidence="3 5" id="KW-1133">Transmembrane helix</keyword>
<feature type="transmembrane region" description="Helical" evidence="5">
    <location>
        <begin position="245"/>
        <end position="267"/>
    </location>
</feature>
<evidence type="ECO:0000259" key="6">
    <source>
        <dbReference type="PROSITE" id="PS50850"/>
    </source>
</evidence>
<sequence>MSARAGFATAARLARMPPADLARTLERARWSLMAQFAIFGLFMASWTSRMPSIKEALGVSALQLGSLLIVGGLGSLLGAVTIGAVVARFGTRVSLAAGAVGNVVGFGLLALSTELGSVPLFLVGAFLNGCCGALVNVPINVNAAAVEQRLERSVLAQFHAAFSIGAAAGAAVAAGFSALGVHVAVQVAVVTLVLTALRFRLLRPSTVFTTELAAGETSGASTKPKRGDRAAVRAALAAWLEPRTLLLGVVLLAASLAEGSATTWLSLAVVDGYGTTESVAAMAYATFVGAMTVFRFFGGRLIDRFGRVLVLRASGVSALVGIACFVFGPNLVVAWLGILLWGCGAALGNPIAITAASDDPEKAGPRVSVVTSFSTISSLAAPPLLGLLADAVGPHRALLAIAAVVVVSLSVAGQVRRRPPAAIAEAEASASSHDRSRVEEKSLLPARVDGRPQLAVVQFAHTLEERLGQVERPGGGVRARLLGVARARNDGRDAVLRGDPRECDLCRRGLRRRIARKRRELGGRAHARRIVDARERLADVERLAVAVVGAVVVRRERRLERVAARQQTARERHARDDADACRGSGGQHLVERLQAEGVEDDLHGRDVRPGDREERLLDGLDAHAVVRDRAVRDEGVERVEHDVVAVDGRRRAVQLHEVERGDAEVLPRAVGPRAEVLEDVVLGYLRHPPPHLGRDRHARVGVRGEPAADDRLAAAVAVDVGRVEHRDARGVRRVEHRERVGFVDIAPVGAELPRAETDH</sequence>
<evidence type="ECO:0000313" key="8">
    <source>
        <dbReference type="Proteomes" id="UP000291259"/>
    </source>
</evidence>
<dbReference type="OrthoDB" id="9809599at2"/>
<feature type="transmembrane region" description="Helical" evidence="5">
    <location>
        <begin position="179"/>
        <end position="197"/>
    </location>
</feature>
<dbReference type="SUPFAM" id="SSF103473">
    <property type="entry name" value="MFS general substrate transporter"/>
    <property type="match status" value="1"/>
</dbReference>
<keyword evidence="8" id="KW-1185">Reference proteome</keyword>
<feature type="transmembrane region" description="Helical" evidence="5">
    <location>
        <begin position="67"/>
        <end position="86"/>
    </location>
</feature>
<dbReference type="InterPro" id="IPR036259">
    <property type="entry name" value="MFS_trans_sf"/>
</dbReference>
<dbReference type="InterPro" id="IPR051788">
    <property type="entry name" value="MFS_Transporter"/>
</dbReference>
<proteinExistence type="predicted"/>
<evidence type="ECO:0000313" key="7">
    <source>
        <dbReference type="EMBL" id="QAY73036.1"/>
    </source>
</evidence>
<evidence type="ECO:0000256" key="4">
    <source>
        <dbReference type="ARBA" id="ARBA00023136"/>
    </source>
</evidence>
<dbReference type="InterPro" id="IPR011701">
    <property type="entry name" value="MFS"/>
</dbReference>
<dbReference type="InterPro" id="IPR020846">
    <property type="entry name" value="MFS_dom"/>
</dbReference>
<feature type="domain" description="Major facilitator superfamily (MFS) profile" evidence="6">
    <location>
        <begin position="1"/>
        <end position="420"/>
    </location>
</feature>
<comment type="subcellular location">
    <subcellularLocation>
        <location evidence="1">Cell membrane</location>
        <topology evidence="1">Multi-pass membrane protein</topology>
    </subcellularLocation>
</comment>
<feature type="transmembrane region" description="Helical" evidence="5">
    <location>
        <begin position="153"/>
        <end position="173"/>
    </location>
</feature>
<evidence type="ECO:0000256" key="5">
    <source>
        <dbReference type="SAM" id="Phobius"/>
    </source>
</evidence>